<keyword evidence="7" id="KW-1185">Reference proteome</keyword>
<reference evidence="6 7" key="1">
    <citation type="journal article" date="2014" name="J Genomics">
        <title>Draft Genome Sequence of the Extremely Halophilic Phototrophic Purple Sulfur Bacterium Halorhodospira halochloris.</title>
        <authorList>
            <person name="Singh K.S."/>
            <person name="Kirksey J."/>
            <person name="Hoff W.D."/>
            <person name="Deole R."/>
        </authorList>
    </citation>
    <scope>NUCLEOTIDE SEQUENCE [LARGE SCALE GENOMIC DNA]</scope>
    <source>
        <strain evidence="6 7">A</strain>
    </source>
</reference>
<comment type="similarity">
    <text evidence="1">Belongs to the bacterial solute-binding protein ModA family.</text>
</comment>
<dbReference type="RefSeq" id="WP_025280811.1">
    <property type="nucleotide sequence ID" value="NZ_CP007268.1"/>
</dbReference>
<dbReference type="Gene3D" id="3.40.190.10">
    <property type="entry name" value="Periplasmic binding protein-like II"/>
    <property type="match status" value="2"/>
</dbReference>
<dbReference type="GO" id="GO:0015689">
    <property type="term" value="P:molybdate ion transport"/>
    <property type="evidence" value="ECO:0007669"/>
    <property type="project" value="InterPro"/>
</dbReference>
<dbReference type="SUPFAM" id="SSF53850">
    <property type="entry name" value="Periplasmic binding protein-like II"/>
    <property type="match status" value="1"/>
</dbReference>
<evidence type="ECO:0000256" key="2">
    <source>
        <dbReference type="ARBA" id="ARBA00022723"/>
    </source>
</evidence>
<dbReference type="GO" id="GO:0030973">
    <property type="term" value="F:molybdate ion binding"/>
    <property type="evidence" value="ECO:0007669"/>
    <property type="project" value="InterPro"/>
</dbReference>
<keyword evidence="4" id="KW-0500">Molybdenum</keyword>
<gene>
    <name evidence="6" type="ORF">M911_03830</name>
</gene>
<dbReference type="PIRSF" id="PIRSF004846">
    <property type="entry name" value="ModA"/>
    <property type="match status" value="1"/>
</dbReference>
<dbReference type="KEGG" id="hhc:M911_03830"/>
<dbReference type="Proteomes" id="UP000019442">
    <property type="component" value="Chromosome"/>
</dbReference>
<sequence length="257" mass="28016">MITKIRLTHCLITVLCLLVLSPLATASDLRIATAANFLGTLQELTARYEEQTGHRFSISSGSSGALYAQITNGAPFDLFFSADVLRAQTLVSDGLAHEDSRFTYALGVPVLWSSRQDWLQDPEAVLTEGEYRFLSIPNPRNAPYGVAAQQILETLGVWDRLNAEGRLIRAQNLTQVYAQTGSGAAELGFLALSQVKDASGNIPGSYWIPPAELFDPIEQQAVILKRAGDLEVARDFMAWMRGEDAARIIEAAGYAVP</sequence>
<dbReference type="PANTHER" id="PTHR30632">
    <property type="entry name" value="MOLYBDATE-BINDING PERIPLASMIC PROTEIN"/>
    <property type="match status" value="1"/>
</dbReference>
<dbReference type="PANTHER" id="PTHR30632:SF14">
    <property type="entry name" value="TUNGSTATE_MOLYBDATE_CHROMATE-BINDING PROTEIN MODA"/>
    <property type="match status" value="1"/>
</dbReference>
<name>W8KS99_9GAMM</name>
<dbReference type="InterPro" id="IPR005950">
    <property type="entry name" value="ModA"/>
</dbReference>
<protein>
    <submittedName>
        <fullName evidence="6">Molybdate ABC transporter substrate-binding protein</fullName>
    </submittedName>
</protein>
<dbReference type="InterPro" id="IPR044084">
    <property type="entry name" value="AvModA-like_subst-bd"/>
</dbReference>
<dbReference type="HOGENOM" id="CLU_065520_1_0_6"/>
<evidence type="ECO:0000313" key="7">
    <source>
        <dbReference type="Proteomes" id="UP000019442"/>
    </source>
</evidence>
<dbReference type="PATRIC" id="fig|1354791.3.peg.1160"/>
<evidence type="ECO:0000256" key="5">
    <source>
        <dbReference type="SAM" id="SignalP"/>
    </source>
</evidence>
<keyword evidence="3 5" id="KW-0732">Signal</keyword>
<evidence type="ECO:0000313" key="6">
    <source>
        <dbReference type="EMBL" id="AHK78456.1"/>
    </source>
</evidence>
<dbReference type="EMBL" id="CP007268">
    <property type="protein sequence ID" value="AHK78456.1"/>
    <property type="molecule type" value="Genomic_DNA"/>
</dbReference>
<feature type="binding site" evidence="4">
    <location>
        <position position="63"/>
    </location>
    <ligand>
        <name>molybdate</name>
        <dbReference type="ChEBI" id="CHEBI:36264"/>
    </ligand>
</feature>
<dbReference type="Pfam" id="PF13531">
    <property type="entry name" value="SBP_bac_11"/>
    <property type="match status" value="1"/>
</dbReference>
<feature type="signal peptide" evidence="5">
    <location>
        <begin position="1"/>
        <end position="26"/>
    </location>
</feature>
<evidence type="ECO:0000256" key="1">
    <source>
        <dbReference type="ARBA" id="ARBA00009175"/>
    </source>
</evidence>
<dbReference type="InterPro" id="IPR050682">
    <property type="entry name" value="ModA/WtpA"/>
</dbReference>
<reference evidence="7" key="2">
    <citation type="submission" date="2014-02" db="EMBL/GenBank/DDBJ databases">
        <title>Draft Genome Sequence of extremely halophilic bacteria Halorhodospira halochloris.</title>
        <authorList>
            <person name="Singh K.S."/>
        </authorList>
    </citation>
    <scope>NUCLEOTIDE SEQUENCE [LARGE SCALE GENOMIC DNA]</scope>
    <source>
        <strain evidence="7">A</strain>
    </source>
</reference>
<dbReference type="GO" id="GO:0046872">
    <property type="term" value="F:metal ion binding"/>
    <property type="evidence" value="ECO:0007669"/>
    <property type="project" value="UniProtKB-KW"/>
</dbReference>
<evidence type="ECO:0000256" key="4">
    <source>
        <dbReference type="PIRSR" id="PIRSR004846-1"/>
    </source>
</evidence>
<dbReference type="AlphaFoldDB" id="W8KS99"/>
<organism evidence="6 7">
    <name type="scientific">Ectothiorhodospira haloalkaliphila</name>
    <dbReference type="NCBI Taxonomy" id="421628"/>
    <lineage>
        <taxon>Bacteria</taxon>
        <taxon>Pseudomonadati</taxon>
        <taxon>Pseudomonadota</taxon>
        <taxon>Gammaproteobacteria</taxon>
        <taxon>Chromatiales</taxon>
        <taxon>Ectothiorhodospiraceae</taxon>
        <taxon>Ectothiorhodospira</taxon>
    </lineage>
</organism>
<dbReference type="OrthoDB" id="9785015at2"/>
<feature type="chain" id="PRO_5004910712" evidence="5">
    <location>
        <begin position="27"/>
        <end position="257"/>
    </location>
</feature>
<evidence type="ECO:0000256" key="3">
    <source>
        <dbReference type="ARBA" id="ARBA00022729"/>
    </source>
</evidence>
<dbReference type="NCBIfam" id="TIGR01256">
    <property type="entry name" value="modA"/>
    <property type="match status" value="1"/>
</dbReference>
<accession>W8KS99</accession>
<dbReference type="CDD" id="cd13539">
    <property type="entry name" value="PBP2_AvModA"/>
    <property type="match status" value="1"/>
</dbReference>
<proteinExistence type="inferred from homology"/>
<keyword evidence="2 4" id="KW-0479">Metal-binding</keyword>